<dbReference type="Proteomes" id="UP000694867">
    <property type="component" value="Unplaced"/>
</dbReference>
<evidence type="ECO:0000313" key="2">
    <source>
        <dbReference type="Proteomes" id="UP000694867"/>
    </source>
</evidence>
<organism evidence="2 3">
    <name type="scientific">Galendromus occidentalis</name>
    <name type="common">western predatory mite</name>
    <dbReference type="NCBI Taxonomy" id="34638"/>
    <lineage>
        <taxon>Eukaryota</taxon>
        <taxon>Metazoa</taxon>
        <taxon>Ecdysozoa</taxon>
        <taxon>Arthropoda</taxon>
        <taxon>Chelicerata</taxon>
        <taxon>Arachnida</taxon>
        <taxon>Acari</taxon>
        <taxon>Parasitiformes</taxon>
        <taxon>Mesostigmata</taxon>
        <taxon>Gamasina</taxon>
        <taxon>Phytoseioidea</taxon>
        <taxon>Phytoseiidae</taxon>
        <taxon>Typhlodrominae</taxon>
        <taxon>Galendromus</taxon>
    </lineage>
</organism>
<keyword evidence="2" id="KW-1185">Reference proteome</keyword>
<proteinExistence type="predicted"/>
<dbReference type="KEGG" id="goe:100905303"/>
<dbReference type="GeneID" id="100905303"/>
<name>A0AAJ6QYG7_9ACAR</name>
<accession>A0AAJ6QYG7</accession>
<sequence>MKVGSSSLLCFAAVMFSVSDVASRPLPRGEKLVATGRQSTIASFNVGNLVTLLAAKGILILKALVLSPSGDGDRFSKRNLGESELAINDWEWNFAKHYVLAPSSGPNTCLMRLACENPDQAAEYLGAGKILLTGWSMYNGRQAESIDRYEEIMEDVRTAVDIARENNRVEEDICARNYPCMTDEKR</sequence>
<feature type="signal peptide" evidence="1">
    <location>
        <begin position="1"/>
        <end position="23"/>
    </location>
</feature>
<dbReference type="RefSeq" id="XP_003748193.1">
    <property type="nucleotide sequence ID" value="XM_003748145.2"/>
</dbReference>
<reference evidence="3" key="1">
    <citation type="submission" date="2025-08" db="UniProtKB">
        <authorList>
            <consortium name="RefSeq"/>
        </authorList>
    </citation>
    <scope>IDENTIFICATION</scope>
</reference>
<protein>
    <submittedName>
        <fullName evidence="3">Uncharacterized protein LOC100905303</fullName>
    </submittedName>
</protein>
<gene>
    <name evidence="3" type="primary">LOC100905303</name>
</gene>
<keyword evidence="1" id="KW-0732">Signal</keyword>
<dbReference type="AlphaFoldDB" id="A0AAJ6QYG7"/>
<evidence type="ECO:0000256" key="1">
    <source>
        <dbReference type="SAM" id="SignalP"/>
    </source>
</evidence>
<feature type="chain" id="PRO_5042591869" evidence="1">
    <location>
        <begin position="24"/>
        <end position="186"/>
    </location>
</feature>
<evidence type="ECO:0000313" key="3">
    <source>
        <dbReference type="RefSeq" id="XP_003748193.1"/>
    </source>
</evidence>